<accession>A0AAV2JAJ7</accession>
<gene>
    <name evidence="1" type="ORF">KC01_LOCUS5540</name>
</gene>
<sequence length="97" mass="10530">MYEENSTSSSSSAEAMSWAGPLRLPGVTRPLTLSPSDDLGTPNCFAACLTVQRPDFTSISARSMASSVHLFFFVLPILSKWFLDGIFLSGATEIRHT</sequence>
<keyword evidence="2" id="KW-1185">Reference proteome</keyword>
<evidence type="ECO:0000313" key="2">
    <source>
        <dbReference type="Proteomes" id="UP001497482"/>
    </source>
</evidence>
<protein>
    <submittedName>
        <fullName evidence="1">Uncharacterized protein</fullName>
    </submittedName>
</protein>
<organism evidence="1 2">
    <name type="scientific">Knipowitschia caucasica</name>
    <name type="common">Caucasian dwarf goby</name>
    <name type="synonym">Pomatoschistus caucasicus</name>
    <dbReference type="NCBI Taxonomy" id="637954"/>
    <lineage>
        <taxon>Eukaryota</taxon>
        <taxon>Metazoa</taxon>
        <taxon>Chordata</taxon>
        <taxon>Craniata</taxon>
        <taxon>Vertebrata</taxon>
        <taxon>Euteleostomi</taxon>
        <taxon>Actinopterygii</taxon>
        <taxon>Neopterygii</taxon>
        <taxon>Teleostei</taxon>
        <taxon>Neoteleostei</taxon>
        <taxon>Acanthomorphata</taxon>
        <taxon>Gobiaria</taxon>
        <taxon>Gobiiformes</taxon>
        <taxon>Gobioidei</taxon>
        <taxon>Gobiidae</taxon>
        <taxon>Gobiinae</taxon>
        <taxon>Knipowitschia</taxon>
    </lineage>
</organism>
<name>A0AAV2JAJ7_KNICA</name>
<reference evidence="1 2" key="1">
    <citation type="submission" date="2024-04" db="EMBL/GenBank/DDBJ databases">
        <authorList>
            <person name="Waldvogel A.-M."/>
            <person name="Schoenle A."/>
        </authorList>
    </citation>
    <scope>NUCLEOTIDE SEQUENCE [LARGE SCALE GENOMIC DNA]</scope>
</reference>
<evidence type="ECO:0000313" key="1">
    <source>
        <dbReference type="EMBL" id="CAL1573685.1"/>
    </source>
</evidence>
<dbReference type="EMBL" id="OZ035833">
    <property type="protein sequence ID" value="CAL1573685.1"/>
    <property type="molecule type" value="Genomic_DNA"/>
</dbReference>
<dbReference type="Proteomes" id="UP001497482">
    <property type="component" value="Chromosome 11"/>
</dbReference>
<dbReference type="AlphaFoldDB" id="A0AAV2JAJ7"/>
<proteinExistence type="predicted"/>